<keyword evidence="2" id="KW-0808">Transferase</keyword>
<dbReference type="Proteomes" id="UP000037425">
    <property type="component" value="Unassembled WGS sequence"/>
</dbReference>
<comment type="caution">
    <text evidence="9">The sequence shown here is derived from an EMBL/GenBank/DDBJ whole genome shotgun (WGS) entry which is preliminary data.</text>
</comment>
<proteinExistence type="inferred from homology"/>
<dbReference type="InterPro" id="IPR037051">
    <property type="entry name" value="4-carb_acid_sugar_kinase_N_sf"/>
</dbReference>
<evidence type="ECO:0000256" key="3">
    <source>
        <dbReference type="ARBA" id="ARBA00022741"/>
    </source>
</evidence>
<evidence type="ECO:0000256" key="1">
    <source>
        <dbReference type="ARBA" id="ARBA00005715"/>
    </source>
</evidence>
<accession>A0A0L8BHA5</accession>
<organism evidence="9 10">
    <name type="scientific">Ensifer adhaerens</name>
    <name type="common">Sinorhizobium morelense</name>
    <dbReference type="NCBI Taxonomy" id="106592"/>
    <lineage>
        <taxon>Bacteria</taxon>
        <taxon>Pseudomonadati</taxon>
        <taxon>Pseudomonadota</taxon>
        <taxon>Alphaproteobacteria</taxon>
        <taxon>Hyphomicrobiales</taxon>
        <taxon>Rhizobiaceae</taxon>
        <taxon>Sinorhizobium/Ensifer group</taxon>
        <taxon>Ensifer</taxon>
    </lineage>
</organism>
<keyword evidence="3" id="KW-0547">Nucleotide-binding</keyword>
<keyword evidence="5" id="KW-0067">ATP-binding</keyword>
<sequence>MLAIVADDLTGALDAAAPFASRGLHTEIALTVGAIPESLNEHPQVVSINVGSRELDAARAQKATAAALAALPPGTRLFKKVDSRLKGNIEAELDVTPFHAALFAPAIPDFGRIVKAGHVQGFGVDIPISIAEKLGRHARRMTIPDVATPQEMNDWLQSSQQSGADLLIGARGLAEALAHQMSGGADAFAADIPPGPGLFVIGSRDPITLAQIEELRATCRPHYLPAPNGRLANAIADGSLITLVQAVPGAAPTNSQEVSRLLAESVFPALTEVASTLLLSGGATAEAVLEKMGITRFRLVGECMPGLGLAHADGRCIIAKSGGFGQPGTLREIADRILRNMG</sequence>
<evidence type="ECO:0000256" key="5">
    <source>
        <dbReference type="ARBA" id="ARBA00022840"/>
    </source>
</evidence>
<evidence type="ECO:0000313" key="9">
    <source>
        <dbReference type="EMBL" id="KOF14076.1"/>
    </source>
</evidence>
<evidence type="ECO:0000256" key="4">
    <source>
        <dbReference type="ARBA" id="ARBA00022777"/>
    </source>
</evidence>
<dbReference type="Pfam" id="PF17042">
    <property type="entry name" value="NBD_C"/>
    <property type="match status" value="1"/>
</dbReference>
<dbReference type="PATRIC" id="fig|106592.7.peg.4898"/>
<dbReference type="SUPFAM" id="SSF142764">
    <property type="entry name" value="YgbK-like"/>
    <property type="match status" value="1"/>
</dbReference>
<dbReference type="EMBL" id="LGAP01000030">
    <property type="protein sequence ID" value="KOF14076.1"/>
    <property type="molecule type" value="Genomic_DNA"/>
</dbReference>
<keyword evidence="4" id="KW-0418">Kinase</keyword>
<evidence type="ECO:0000256" key="2">
    <source>
        <dbReference type="ARBA" id="ARBA00022679"/>
    </source>
</evidence>
<name>A0A0L8BHA5_ENSAD</name>
<dbReference type="InterPro" id="IPR042213">
    <property type="entry name" value="NBD_C_sf"/>
</dbReference>
<evidence type="ECO:0000259" key="7">
    <source>
        <dbReference type="Pfam" id="PF07005"/>
    </source>
</evidence>
<dbReference type="OrthoDB" id="9778478at2"/>
<dbReference type="Gene3D" id="3.40.980.20">
    <property type="entry name" value="Four-carbon acid sugar kinase, nucleotide binding domain"/>
    <property type="match status" value="1"/>
</dbReference>
<dbReference type="GO" id="GO:0016301">
    <property type="term" value="F:kinase activity"/>
    <property type="evidence" value="ECO:0007669"/>
    <property type="project" value="UniProtKB-KW"/>
</dbReference>
<dbReference type="InterPro" id="IPR010737">
    <property type="entry name" value="4-carb_acid_sugar_kinase_N"/>
</dbReference>
<comment type="similarity">
    <text evidence="1">Belongs to the four-carbon acid sugar kinase family.</text>
</comment>
<dbReference type="GO" id="GO:0005524">
    <property type="term" value="F:ATP binding"/>
    <property type="evidence" value="ECO:0007669"/>
    <property type="project" value="UniProtKB-KW"/>
</dbReference>
<dbReference type="AlphaFoldDB" id="A0A0L8BHA5"/>
<dbReference type="RefSeq" id="WP_053252240.1">
    <property type="nucleotide sequence ID" value="NZ_LGAP01000030.1"/>
</dbReference>
<evidence type="ECO:0000313" key="10">
    <source>
        <dbReference type="Proteomes" id="UP000037425"/>
    </source>
</evidence>
<feature type="domain" description="Four-carbon acid sugar kinase N-terminal" evidence="7">
    <location>
        <begin position="2"/>
        <end position="119"/>
    </location>
</feature>
<feature type="domain" description="Four-carbon acid sugar kinase nucleotide binding" evidence="8">
    <location>
        <begin position="251"/>
        <end position="330"/>
    </location>
</feature>
<dbReference type="Pfam" id="PF07005">
    <property type="entry name" value="SBD_N"/>
    <property type="match status" value="1"/>
</dbReference>
<dbReference type="Gene3D" id="3.40.50.10840">
    <property type="entry name" value="Putative sugar-binding, N-terminal domain"/>
    <property type="match status" value="1"/>
</dbReference>
<keyword evidence="6" id="KW-0119">Carbohydrate metabolism</keyword>
<gene>
    <name evidence="9" type="ORF">AC244_28810</name>
</gene>
<dbReference type="InterPro" id="IPR031475">
    <property type="entry name" value="NBD_C"/>
</dbReference>
<reference evidence="10" key="1">
    <citation type="submission" date="2015-07" db="EMBL/GenBank/DDBJ databases">
        <title>Whole genome sequence of an Ensifer adhaerens strain isolated from a cave pool in the Wind Cave National Park.</title>
        <authorList>
            <person name="Eng W.W.H."/>
            <person name="Gan H.M."/>
            <person name="Barton H.A."/>
            <person name="Savka M.A."/>
        </authorList>
    </citation>
    <scope>NUCLEOTIDE SEQUENCE [LARGE SCALE GENOMIC DNA]</scope>
    <source>
        <strain evidence="10">SD006</strain>
    </source>
</reference>
<evidence type="ECO:0000256" key="6">
    <source>
        <dbReference type="ARBA" id="ARBA00023277"/>
    </source>
</evidence>
<evidence type="ECO:0000259" key="8">
    <source>
        <dbReference type="Pfam" id="PF17042"/>
    </source>
</evidence>
<protein>
    <submittedName>
        <fullName evidence="9">Hrp-dependent type III effector protein</fullName>
    </submittedName>
</protein>